<feature type="transmembrane region" description="Helical" evidence="1">
    <location>
        <begin position="6"/>
        <end position="25"/>
    </location>
</feature>
<dbReference type="NCBIfam" id="TIGR02226">
    <property type="entry name" value="two_anch"/>
    <property type="match status" value="1"/>
</dbReference>
<comment type="caution">
    <text evidence="4">The sequence shown here is derived from an EMBL/GenBank/DDBJ whole genome shotgun (WGS) entry which is preliminary data.</text>
</comment>
<feature type="domain" description="DUF4159" evidence="3">
    <location>
        <begin position="710"/>
        <end position="929"/>
    </location>
</feature>
<sequence length="949" mass="98795">MLPLAFASPALLLALAALPLLWWLLRFVPPRPRRVAFPPARLLLDVEPKEETPARSPWWLLLLRLLLAALVILAAAGPVWNPPPATRQAAGPLVLLIDNGWTAAASWERRMAAAEAAIAEAEAGGRGIAVVPTAEPLREASIRTPSEARVRLRAVRPQPFTPDRRAVLPGLEKLLGTAGEAGLVWLSDAADTGDGAAFVTALGRIAEGRPVTVLAGGLPPARALAAAANSGAGLSVTVLRANAAGETSGIVRAVDLKGLPLGQAVFVFPGGALETAATFDLPIEIRNDIARLEIAGERSSGAVQLLDERWRRRTVGIVTGSTADTAQPLLAGGFYLGRAIEPFADVRLAERTSPSEAVDRFVDMGLPLIVLADVGTLSGDARDALLRWVETGGILVRFAGPRLAAGADELLPVRLRPGGRVLGGKLSWEQPQKIGGFAAEGPFAGLPVPTDVTITRQVLAEPDGLLFERTWAALTDGTPLVTGSRHGKGVVVLFHVAADTSWSDLPLSGTFVEMLRRIVALAGSGAGPAKGAGTAAATGEAGAGATAAGTVPPARLLDGFGAFQPPGAAAKPLPAGFRGRGTPDNPPGFYGVAEALVAVNTLAPQDRLAPLDLAPLDATVEAYRAGDPIDLRRHVLALAFGLFLLDALIVLAMAGGLARLGAARRASGIAVLIAAALALGAGDVKAQGAKAAPPPPSVDEFALHAAAKTRLAYVVTGDAEVDRISRAGLEGLSRFLAQRTALESAEPIGVDPARDELAFFPLLYWPVAPGAKTPSPETLARIDAFMKNGGTILFDTRDALEAAPLERGAATPGMAGLRTILSALDIPALEPVPRDHVLTKSFYILRDFPGRYASGQLWVEALPAASGDEDARPARSGDGVSPILITSNDLAGAWAIERSGEPMLPLVPGDLRQREFAYRVGVNIVMYVLTGSYKADQVHIPALLERLGQ</sequence>
<gene>
    <name evidence="4" type="ORF">F1193_06060</name>
</gene>
<name>A0A5M6I328_9HYPH</name>
<dbReference type="Proteomes" id="UP000323886">
    <property type="component" value="Unassembled WGS sequence"/>
</dbReference>
<dbReference type="Gene3D" id="3.40.50.880">
    <property type="match status" value="1"/>
</dbReference>
<keyword evidence="1" id="KW-0472">Membrane</keyword>
<accession>A0A5M6I328</accession>
<organism evidence="4 5">
    <name type="scientific">Blastochloris sulfoviridis</name>
    <dbReference type="NCBI Taxonomy" id="50712"/>
    <lineage>
        <taxon>Bacteria</taxon>
        <taxon>Pseudomonadati</taxon>
        <taxon>Pseudomonadota</taxon>
        <taxon>Alphaproteobacteria</taxon>
        <taxon>Hyphomicrobiales</taxon>
        <taxon>Blastochloridaceae</taxon>
        <taxon>Blastochloris</taxon>
    </lineage>
</organism>
<dbReference type="InterPro" id="IPR024163">
    <property type="entry name" value="Aerotolerance_reg_N"/>
</dbReference>
<dbReference type="PANTHER" id="PTHR37464">
    <property type="entry name" value="BLL2463 PROTEIN"/>
    <property type="match status" value="1"/>
</dbReference>
<feature type="transmembrane region" description="Helical" evidence="1">
    <location>
        <begin position="58"/>
        <end position="80"/>
    </location>
</feature>
<feature type="domain" description="Aerotolerance regulator N-terminal" evidence="2">
    <location>
        <begin position="4"/>
        <end position="78"/>
    </location>
</feature>
<dbReference type="Gene3D" id="3.40.50.12140">
    <property type="entry name" value="Domain of unknown function DUF4159"/>
    <property type="match status" value="1"/>
</dbReference>
<dbReference type="RefSeq" id="WP_150096790.1">
    <property type="nucleotide sequence ID" value="NZ_VWPL01000008.1"/>
</dbReference>
<dbReference type="CDD" id="cd03143">
    <property type="entry name" value="A4_beta-galactosidase_middle_domain"/>
    <property type="match status" value="1"/>
</dbReference>
<dbReference type="PANTHER" id="PTHR37464:SF1">
    <property type="entry name" value="BLL2463 PROTEIN"/>
    <property type="match status" value="1"/>
</dbReference>
<evidence type="ECO:0000313" key="4">
    <source>
        <dbReference type="EMBL" id="KAA5602195.1"/>
    </source>
</evidence>
<dbReference type="InterPro" id="IPR029062">
    <property type="entry name" value="Class_I_gatase-like"/>
</dbReference>
<dbReference type="EMBL" id="VWPL01000008">
    <property type="protein sequence ID" value="KAA5602195.1"/>
    <property type="molecule type" value="Genomic_DNA"/>
</dbReference>
<protein>
    <submittedName>
        <fullName evidence="4">DUF4159 domain-containing protein</fullName>
    </submittedName>
</protein>
<dbReference type="InterPro" id="IPR011933">
    <property type="entry name" value="Double_TM_dom"/>
</dbReference>
<dbReference type="InterPro" id="IPR025297">
    <property type="entry name" value="DUF4159"/>
</dbReference>
<evidence type="ECO:0000313" key="5">
    <source>
        <dbReference type="Proteomes" id="UP000323886"/>
    </source>
</evidence>
<keyword evidence="1" id="KW-0812">Transmembrane</keyword>
<dbReference type="Pfam" id="PF13709">
    <property type="entry name" value="DUF4159"/>
    <property type="match status" value="1"/>
</dbReference>
<keyword evidence="5" id="KW-1185">Reference proteome</keyword>
<dbReference type="AlphaFoldDB" id="A0A5M6I328"/>
<dbReference type="SUPFAM" id="SSF52317">
    <property type="entry name" value="Class I glutamine amidotransferase-like"/>
    <property type="match status" value="1"/>
</dbReference>
<feature type="transmembrane region" description="Helical" evidence="1">
    <location>
        <begin position="635"/>
        <end position="654"/>
    </location>
</feature>
<reference evidence="4 5" key="1">
    <citation type="submission" date="2019-09" db="EMBL/GenBank/DDBJ databases">
        <title>Draft Whole-Genome sequence of Blastochloris sulfoviridis DSM 729.</title>
        <authorList>
            <person name="Meyer T.E."/>
            <person name="Kyndt J.A."/>
        </authorList>
    </citation>
    <scope>NUCLEOTIDE SEQUENCE [LARGE SCALE GENOMIC DNA]</scope>
    <source>
        <strain evidence="4 5">DSM 729</strain>
    </source>
</reference>
<keyword evidence="1" id="KW-1133">Transmembrane helix</keyword>
<dbReference type="OrthoDB" id="9773014at2"/>
<evidence type="ECO:0000256" key="1">
    <source>
        <dbReference type="SAM" id="Phobius"/>
    </source>
</evidence>
<dbReference type="Pfam" id="PF07584">
    <property type="entry name" value="BatA"/>
    <property type="match status" value="1"/>
</dbReference>
<evidence type="ECO:0000259" key="2">
    <source>
        <dbReference type="Pfam" id="PF07584"/>
    </source>
</evidence>
<feature type="transmembrane region" description="Helical" evidence="1">
    <location>
        <begin position="666"/>
        <end position="684"/>
    </location>
</feature>
<proteinExistence type="predicted"/>
<evidence type="ECO:0000259" key="3">
    <source>
        <dbReference type="Pfam" id="PF13709"/>
    </source>
</evidence>